<dbReference type="Proteomes" id="UP000594688">
    <property type="component" value="Chromosome"/>
</dbReference>
<dbReference type="AlphaFoldDB" id="A0A7T0BUL0"/>
<evidence type="ECO:0008006" key="3">
    <source>
        <dbReference type="Google" id="ProtNLM"/>
    </source>
</evidence>
<dbReference type="KEGG" id="nli:G3M70_05175"/>
<sequence length="154" mass="17019">MRFEQLGTDLKVVIGPPAMAAHDTSPLDLRMDPRFFPSDQKGTYDFQTINGRETLAQAMILRLLTPKGSLAELGHADYGSRLSELIGRRKTASIRALCKAYVLETVAQEPRVEDKAVSFSFDIPSEGPSEIRFNLAIKPKTEPEPVTLNFAVAL</sequence>
<reference evidence="1 2" key="1">
    <citation type="submission" date="2020-02" db="EMBL/GenBank/DDBJ databases">
        <title>Genomic and physiological characterization of two novel Nitrospinaceae genera.</title>
        <authorList>
            <person name="Mueller A.J."/>
            <person name="Jung M.-Y."/>
            <person name="Strachan C.R."/>
            <person name="Herbold C.W."/>
            <person name="Kirkegaard R.H."/>
            <person name="Daims H."/>
        </authorList>
    </citation>
    <scope>NUCLEOTIDE SEQUENCE [LARGE SCALE GENOMIC DNA]</scope>
    <source>
        <strain evidence="1">EB</strain>
    </source>
</reference>
<organism evidence="1 2">
    <name type="scientific">Candidatus Nitronauta litoralis</name>
    <dbReference type="NCBI Taxonomy" id="2705533"/>
    <lineage>
        <taxon>Bacteria</taxon>
        <taxon>Pseudomonadati</taxon>
        <taxon>Nitrospinota/Tectimicrobiota group</taxon>
        <taxon>Nitrospinota</taxon>
        <taxon>Nitrospinia</taxon>
        <taxon>Nitrospinales</taxon>
        <taxon>Nitrospinaceae</taxon>
        <taxon>Candidatus Nitronauta</taxon>
    </lineage>
</organism>
<dbReference type="SUPFAM" id="SSF160719">
    <property type="entry name" value="gpW/gp25-like"/>
    <property type="match status" value="1"/>
</dbReference>
<protein>
    <recommendedName>
        <fullName evidence="3">DUF2634 domain-containing protein</fullName>
    </recommendedName>
</protein>
<dbReference type="Gene3D" id="3.10.450.40">
    <property type="match status" value="1"/>
</dbReference>
<evidence type="ECO:0000313" key="2">
    <source>
        <dbReference type="Proteomes" id="UP000594688"/>
    </source>
</evidence>
<name>A0A7T0BUL0_9BACT</name>
<dbReference type="EMBL" id="CP048685">
    <property type="protein sequence ID" value="QPJ61314.1"/>
    <property type="molecule type" value="Genomic_DNA"/>
</dbReference>
<proteinExistence type="predicted"/>
<accession>A0A7T0BUL0</accession>
<gene>
    <name evidence="1" type="ORF">G3M70_05175</name>
</gene>
<evidence type="ECO:0000313" key="1">
    <source>
        <dbReference type="EMBL" id="QPJ61314.1"/>
    </source>
</evidence>